<name>A0A6V7QHB7_ANACO</name>
<accession>A0A6V7QHB7</accession>
<dbReference type="PANTHER" id="PTHR12411">
    <property type="entry name" value="CYSTEINE PROTEASE FAMILY C1-RELATED"/>
    <property type="match status" value="1"/>
</dbReference>
<dbReference type="Pfam" id="PF08246">
    <property type="entry name" value="Inhibitor_I29"/>
    <property type="match status" value="1"/>
</dbReference>
<protein>
    <recommendedName>
        <fullName evidence="1">Cathepsin propeptide inhibitor domain-containing protein</fullName>
    </recommendedName>
</protein>
<dbReference type="InterPro" id="IPR013128">
    <property type="entry name" value="Peptidase_C1A"/>
</dbReference>
<sequence length="171" mass="19330">MYKLDTRSVSSLDHIVSIPSAASPTHGFQISSLVLLHGCFFDVGFARAASPSHPMMQRFEEWMARFGRVYADDAEKWRRFQIFQDNVNYIETFNNRSGNSYTLGTNQFADMTFDEFLGKYTGASIPLNLKQEAPLTSFEDVNVSAVPDSIDWRDFDAVTEVKQQGTCGKQC</sequence>
<evidence type="ECO:0000259" key="1">
    <source>
        <dbReference type="SMART" id="SM00848"/>
    </source>
</evidence>
<dbReference type="GO" id="GO:0008234">
    <property type="term" value="F:cysteine-type peptidase activity"/>
    <property type="evidence" value="ECO:0007669"/>
    <property type="project" value="InterPro"/>
</dbReference>
<proteinExistence type="predicted"/>
<dbReference type="SMART" id="SM00848">
    <property type="entry name" value="Inhibitor_I29"/>
    <property type="match status" value="1"/>
</dbReference>
<feature type="domain" description="Cathepsin propeptide inhibitor" evidence="1">
    <location>
        <begin position="59"/>
        <end position="116"/>
    </location>
</feature>
<dbReference type="SUPFAM" id="SSF54001">
    <property type="entry name" value="Cysteine proteinases"/>
    <property type="match status" value="1"/>
</dbReference>
<dbReference type="InterPro" id="IPR013201">
    <property type="entry name" value="Prot_inhib_I29"/>
</dbReference>
<gene>
    <name evidence="2" type="ORF">CB5_LOCUS25528</name>
</gene>
<dbReference type="Gene3D" id="3.90.70.10">
    <property type="entry name" value="Cysteine proteinases"/>
    <property type="match status" value="1"/>
</dbReference>
<organism evidence="2">
    <name type="scientific">Ananas comosus var. bracteatus</name>
    <name type="common">red pineapple</name>
    <dbReference type="NCBI Taxonomy" id="296719"/>
    <lineage>
        <taxon>Eukaryota</taxon>
        <taxon>Viridiplantae</taxon>
        <taxon>Streptophyta</taxon>
        <taxon>Embryophyta</taxon>
        <taxon>Tracheophyta</taxon>
        <taxon>Spermatophyta</taxon>
        <taxon>Magnoliopsida</taxon>
        <taxon>Liliopsida</taxon>
        <taxon>Poales</taxon>
        <taxon>Bromeliaceae</taxon>
        <taxon>Bromelioideae</taxon>
        <taxon>Ananas</taxon>
    </lineage>
</organism>
<evidence type="ECO:0000313" key="2">
    <source>
        <dbReference type="EMBL" id="CAD1842317.1"/>
    </source>
</evidence>
<dbReference type="InterPro" id="IPR038765">
    <property type="entry name" value="Papain-like_cys_pep_sf"/>
</dbReference>
<dbReference type="EMBL" id="LR862135">
    <property type="protein sequence ID" value="CAD1842317.1"/>
    <property type="molecule type" value="Genomic_DNA"/>
</dbReference>
<dbReference type="AlphaFoldDB" id="A0A6V7QHB7"/>
<reference evidence="2" key="1">
    <citation type="submission" date="2020-07" db="EMBL/GenBank/DDBJ databases">
        <authorList>
            <person name="Lin J."/>
        </authorList>
    </citation>
    <scope>NUCLEOTIDE SEQUENCE</scope>
</reference>